<evidence type="ECO:0000259" key="6">
    <source>
        <dbReference type="PROSITE" id="PS50110"/>
    </source>
</evidence>
<dbReference type="InterPro" id="IPR004358">
    <property type="entry name" value="Sig_transdc_His_kin-like_C"/>
</dbReference>
<dbReference type="Gene3D" id="3.40.50.2300">
    <property type="match status" value="1"/>
</dbReference>
<dbReference type="PANTHER" id="PTHR45339">
    <property type="entry name" value="HYBRID SIGNAL TRANSDUCTION HISTIDINE KINASE J"/>
    <property type="match status" value="1"/>
</dbReference>
<sequence length="182" mass="19572">MLTVNVQSMIQSEVKLVFSVTDTGIGMSETDREKLFQPFSQVDGSITRRFGGTGLGLVISHNLLQLMGSEFVVASAPGQGSRFSFELVLGLASLSERQRSGTSLSAQGDFGKLLAGTRVLVAEDNLINQQVVREFLHLAGIQVEIAGNGLEALALLEREAFDAVLMDVHMPAMDGFEATKQI</sequence>
<evidence type="ECO:0000259" key="5">
    <source>
        <dbReference type="PROSITE" id="PS50109"/>
    </source>
</evidence>
<dbReference type="Pfam" id="PF02518">
    <property type="entry name" value="HATPase_c"/>
    <property type="match status" value="1"/>
</dbReference>
<dbReference type="SUPFAM" id="SSF55874">
    <property type="entry name" value="ATPase domain of HSP90 chaperone/DNA topoisomerase II/histidine kinase"/>
    <property type="match status" value="1"/>
</dbReference>
<evidence type="ECO:0000313" key="7">
    <source>
        <dbReference type="EMBL" id="TRX03637.1"/>
    </source>
</evidence>
<evidence type="ECO:0000256" key="4">
    <source>
        <dbReference type="PROSITE-ProRule" id="PRU00169"/>
    </source>
</evidence>
<dbReference type="CDD" id="cd17546">
    <property type="entry name" value="REC_hyHK_CKI1_RcsC-like"/>
    <property type="match status" value="1"/>
</dbReference>
<reference evidence="7 8" key="1">
    <citation type="journal article" date="2019" name="Antonie Van Leeuwenhoek">
        <title>Description of 'Ca. Methylobacter oryzae' KRF1, a novel species from the environmentally important Methylobacter clade 2.</title>
        <authorList>
            <person name="Khatri K."/>
            <person name="Mohite J.A."/>
            <person name="Pandit P.S."/>
            <person name="Bahulikar R."/>
            <person name="Rahalkar M.C."/>
        </authorList>
    </citation>
    <scope>NUCLEOTIDE SEQUENCE [LARGE SCALE GENOMIC DNA]</scope>
    <source>
        <strain evidence="7 8">KRF1</strain>
    </source>
</reference>
<dbReference type="Gene3D" id="3.30.565.10">
    <property type="entry name" value="Histidine kinase-like ATPase, C-terminal domain"/>
    <property type="match status" value="1"/>
</dbReference>
<dbReference type="EC" id="2.7.13.3" evidence="2"/>
<keyword evidence="8" id="KW-1185">Reference proteome</keyword>
<organism evidence="7 8">
    <name type="scientific">Candidatus Methylobacter oryzae</name>
    <dbReference type="NCBI Taxonomy" id="2497749"/>
    <lineage>
        <taxon>Bacteria</taxon>
        <taxon>Pseudomonadati</taxon>
        <taxon>Pseudomonadota</taxon>
        <taxon>Gammaproteobacteria</taxon>
        <taxon>Methylococcales</taxon>
        <taxon>Methylococcaceae</taxon>
        <taxon>Methylobacter</taxon>
    </lineage>
</organism>
<proteinExistence type="predicted"/>
<dbReference type="SUPFAM" id="SSF52172">
    <property type="entry name" value="CheY-like"/>
    <property type="match status" value="1"/>
</dbReference>
<dbReference type="PROSITE" id="PS50110">
    <property type="entry name" value="RESPONSE_REGULATORY"/>
    <property type="match status" value="1"/>
</dbReference>
<name>A0ABY3CHG3_9GAMM</name>
<dbReference type="EMBL" id="RYFG02000005">
    <property type="protein sequence ID" value="TRX03637.1"/>
    <property type="molecule type" value="Genomic_DNA"/>
</dbReference>
<evidence type="ECO:0000313" key="8">
    <source>
        <dbReference type="Proteomes" id="UP000733744"/>
    </source>
</evidence>
<protein>
    <recommendedName>
        <fullName evidence="2">histidine kinase</fullName>
        <ecNumber evidence="2">2.7.13.3</ecNumber>
    </recommendedName>
</protein>
<dbReference type="SMART" id="SM00387">
    <property type="entry name" value="HATPase_c"/>
    <property type="match status" value="1"/>
</dbReference>
<dbReference type="InterPro" id="IPR005467">
    <property type="entry name" value="His_kinase_dom"/>
</dbReference>
<dbReference type="PRINTS" id="PR00344">
    <property type="entry name" value="BCTRLSENSOR"/>
</dbReference>
<dbReference type="Pfam" id="PF00072">
    <property type="entry name" value="Response_reg"/>
    <property type="match status" value="1"/>
</dbReference>
<gene>
    <name evidence="7" type="ORF">EKO24_000655</name>
</gene>
<evidence type="ECO:0000256" key="1">
    <source>
        <dbReference type="ARBA" id="ARBA00000085"/>
    </source>
</evidence>
<dbReference type="PANTHER" id="PTHR45339:SF3">
    <property type="entry name" value="HISTIDINE KINASE"/>
    <property type="match status" value="1"/>
</dbReference>
<dbReference type="InterPro" id="IPR036890">
    <property type="entry name" value="HATPase_C_sf"/>
</dbReference>
<comment type="caution">
    <text evidence="7">The sequence shown here is derived from an EMBL/GenBank/DDBJ whole genome shotgun (WGS) entry which is preliminary data.</text>
</comment>
<comment type="catalytic activity">
    <reaction evidence="1">
        <text>ATP + protein L-histidine = ADP + protein N-phospho-L-histidine.</text>
        <dbReference type="EC" id="2.7.13.3"/>
    </reaction>
</comment>
<feature type="domain" description="Histidine kinase" evidence="5">
    <location>
        <begin position="1"/>
        <end position="91"/>
    </location>
</feature>
<evidence type="ECO:0000256" key="3">
    <source>
        <dbReference type="ARBA" id="ARBA00022553"/>
    </source>
</evidence>
<dbReference type="InterPro" id="IPR003594">
    <property type="entry name" value="HATPase_dom"/>
</dbReference>
<dbReference type="InterPro" id="IPR011006">
    <property type="entry name" value="CheY-like_superfamily"/>
</dbReference>
<keyword evidence="3 4" id="KW-0597">Phosphoprotein</keyword>
<feature type="non-terminal residue" evidence="7">
    <location>
        <position position="182"/>
    </location>
</feature>
<dbReference type="PROSITE" id="PS50109">
    <property type="entry name" value="HIS_KIN"/>
    <property type="match status" value="1"/>
</dbReference>
<evidence type="ECO:0000256" key="2">
    <source>
        <dbReference type="ARBA" id="ARBA00012438"/>
    </source>
</evidence>
<dbReference type="Proteomes" id="UP000733744">
    <property type="component" value="Unassembled WGS sequence"/>
</dbReference>
<feature type="modified residue" description="4-aspartylphosphate" evidence="4">
    <location>
        <position position="167"/>
    </location>
</feature>
<feature type="domain" description="Response regulatory" evidence="6">
    <location>
        <begin position="118"/>
        <end position="182"/>
    </location>
</feature>
<accession>A0ABY3CHG3</accession>
<dbReference type="InterPro" id="IPR001789">
    <property type="entry name" value="Sig_transdc_resp-reg_receiver"/>
</dbReference>